<keyword evidence="3 7" id="KW-0813">Transport</keyword>
<sequence>MGLDNANMPSSKIFNENGNRVLPNTSTHYISSHGKELKLSWARSQDPRAPLSWRRVFVPPLYLTPQAPVELEESEPAFAWRKSGKPYRKNHPQFTRPRFESRSPRPQRLSSTRQARTFFYVFIVCGASTGEGGFAVTSASMSSSGLMATALASGFAMATLTQCFGHISGAHVNPSVTVSMVVLLYAGAHVNPSVTVAMAVTRNVSALRAFMFVTAQCGGGIAGAALLYG</sequence>
<evidence type="ECO:0000256" key="5">
    <source>
        <dbReference type="ARBA" id="ARBA00022989"/>
    </source>
</evidence>
<keyword evidence="5 9" id="KW-1133">Transmembrane helix</keyword>
<evidence type="ECO:0000256" key="1">
    <source>
        <dbReference type="ARBA" id="ARBA00004141"/>
    </source>
</evidence>
<evidence type="ECO:0000256" key="7">
    <source>
        <dbReference type="RuleBase" id="RU000477"/>
    </source>
</evidence>
<proteinExistence type="inferred from homology"/>
<keyword evidence="6 9" id="KW-0472">Membrane</keyword>
<evidence type="ECO:0000256" key="3">
    <source>
        <dbReference type="ARBA" id="ARBA00022448"/>
    </source>
</evidence>
<dbReference type="GO" id="GO:0005886">
    <property type="term" value="C:plasma membrane"/>
    <property type="evidence" value="ECO:0007669"/>
    <property type="project" value="TreeGrafter"/>
</dbReference>
<comment type="subcellular location">
    <subcellularLocation>
        <location evidence="1">Membrane</location>
        <topology evidence="1">Multi-pass membrane protein</topology>
    </subcellularLocation>
</comment>
<feature type="transmembrane region" description="Helical" evidence="9">
    <location>
        <begin position="145"/>
        <end position="164"/>
    </location>
</feature>
<organism evidence="10">
    <name type="scientific">Timema californicum</name>
    <name type="common">California timema</name>
    <name type="synonym">Walking stick</name>
    <dbReference type="NCBI Taxonomy" id="61474"/>
    <lineage>
        <taxon>Eukaryota</taxon>
        <taxon>Metazoa</taxon>
        <taxon>Ecdysozoa</taxon>
        <taxon>Arthropoda</taxon>
        <taxon>Hexapoda</taxon>
        <taxon>Insecta</taxon>
        <taxon>Pterygota</taxon>
        <taxon>Neoptera</taxon>
        <taxon>Polyneoptera</taxon>
        <taxon>Phasmatodea</taxon>
        <taxon>Timematodea</taxon>
        <taxon>Timematoidea</taxon>
        <taxon>Timematidae</taxon>
        <taxon>Timema</taxon>
    </lineage>
</organism>
<dbReference type="Gene3D" id="1.20.1080.10">
    <property type="entry name" value="Glycerol uptake facilitator protein"/>
    <property type="match status" value="2"/>
</dbReference>
<dbReference type="PRINTS" id="PR00783">
    <property type="entry name" value="MINTRINSICP"/>
</dbReference>
<feature type="compositionally biased region" description="Basic residues" evidence="8">
    <location>
        <begin position="82"/>
        <end position="91"/>
    </location>
</feature>
<evidence type="ECO:0000256" key="8">
    <source>
        <dbReference type="SAM" id="MobiDB-lite"/>
    </source>
</evidence>
<evidence type="ECO:0000256" key="6">
    <source>
        <dbReference type="ARBA" id="ARBA00023136"/>
    </source>
</evidence>
<evidence type="ECO:0000256" key="2">
    <source>
        <dbReference type="ARBA" id="ARBA00006175"/>
    </source>
</evidence>
<evidence type="ECO:0000256" key="9">
    <source>
        <dbReference type="SAM" id="Phobius"/>
    </source>
</evidence>
<dbReference type="PANTHER" id="PTHR19139:SF268">
    <property type="entry name" value="NEUROGENIC PROTEIN BIG BRAIN"/>
    <property type="match status" value="1"/>
</dbReference>
<dbReference type="EMBL" id="OE180792">
    <property type="protein sequence ID" value="CAD7571963.1"/>
    <property type="molecule type" value="Genomic_DNA"/>
</dbReference>
<dbReference type="SUPFAM" id="SSF81338">
    <property type="entry name" value="Aquaporin-like"/>
    <property type="match status" value="2"/>
</dbReference>
<comment type="similarity">
    <text evidence="2 7">Belongs to the MIP/aquaporin (TC 1.A.8) family.</text>
</comment>
<dbReference type="PANTHER" id="PTHR19139">
    <property type="entry name" value="AQUAPORIN TRANSPORTER"/>
    <property type="match status" value="1"/>
</dbReference>
<dbReference type="Pfam" id="PF00230">
    <property type="entry name" value="MIP"/>
    <property type="match status" value="2"/>
</dbReference>
<feature type="transmembrane region" description="Helical" evidence="9">
    <location>
        <begin position="206"/>
        <end position="228"/>
    </location>
</feature>
<gene>
    <name evidence="10" type="ORF">TCMB3V08_LOCUS4621</name>
</gene>
<dbReference type="PROSITE" id="PS00221">
    <property type="entry name" value="MIP"/>
    <property type="match status" value="2"/>
</dbReference>
<reference evidence="10" key="1">
    <citation type="submission" date="2020-11" db="EMBL/GenBank/DDBJ databases">
        <authorList>
            <person name="Tran Van P."/>
        </authorList>
    </citation>
    <scope>NUCLEOTIDE SEQUENCE</scope>
</reference>
<dbReference type="InterPro" id="IPR022357">
    <property type="entry name" value="MIP_CS"/>
</dbReference>
<feature type="transmembrane region" description="Helical" evidence="9">
    <location>
        <begin position="176"/>
        <end position="200"/>
    </location>
</feature>
<dbReference type="AlphaFoldDB" id="A0A7R9P739"/>
<feature type="transmembrane region" description="Helical" evidence="9">
    <location>
        <begin position="118"/>
        <end position="139"/>
    </location>
</feature>
<dbReference type="InterPro" id="IPR023271">
    <property type="entry name" value="Aquaporin-like"/>
</dbReference>
<dbReference type="GO" id="GO:0015250">
    <property type="term" value="F:water channel activity"/>
    <property type="evidence" value="ECO:0007669"/>
    <property type="project" value="TreeGrafter"/>
</dbReference>
<keyword evidence="4 7" id="KW-0812">Transmembrane</keyword>
<protein>
    <submittedName>
        <fullName evidence="10">(California timema) hypothetical protein</fullName>
    </submittedName>
</protein>
<dbReference type="InterPro" id="IPR034294">
    <property type="entry name" value="Aquaporin_transptr"/>
</dbReference>
<accession>A0A7R9P739</accession>
<dbReference type="InterPro" id="IPR000425">
    <property type="entry name" value="MIP"/>
</dbReference>
<name>A0A7R9P739_TIMCA</name>
<evidence type="ECO:0000313" key="10">
    <source>
        <dbReference type="EMBL" id="CAD7571963.1"/>
    </source>
</evidence>
<feature type="region of interest" description="Disordered" evidence="8">
    <location>
        <begin position="82"/>
        <end position="110"/>
    </location>
</feature>
<evidence type="ECO:0000256" key="4">
    <source>
        <dbReference type="ARBA" id="ARBA00022692"/>
    </source>
</evidence>